<reference evidence="2" key="1">
    <citation type="submission" date="2019-08" db="EMBL/GenBank/DDBJ databases">
        <authorList>
            <person name="Kucharzyk K."/>
            <person name="Murdoch R.W."/>
            <person name="Higgins S."/>
            <person name="Loffler F."/>
        </authorList>
    </citation>
    <scope>NUCLEOTIDE SEQUENCE</scope>
</reference>
<feature type="transmembrane region" description="Helical" evidence="1">
    <location>
        <begin position="12"/>
        <end position="33"/>
    </location>
</feature>
<organism evidence="2">
    <name type="scientific">bioreactor metagenome</name>
    <dbReference type="NCBI Taxonomy" id="1076179"/>
    <lineage>
        <taxon>unclassified sequences</taxon>
        <taxon>metagenomes</taxon>
        <taxon>ecological metagenomes</taxon>
    </lineage>
</organism>
<name>A0A645ARY9_9ZZZZ</name>
<dbReference type="AlphaFoldDB" id="A0A645ARY9"/>
<evidence type="ECO:0008006" key="3">
    <source>
        <dbReference type="Google" id="ProtNLM"/>
    </source>
</evidence>
<proteinExistence type="predicted"/>
<evidence type="ECO:0000313" key="2">
    <source>
        <dbReference type="EMBL" id="MPM55528.1"/>
    </source>
</evidence>
<dbReference type="InterPro" id="IPR045584">
    <property type="entry name" value="Pilin-like"/>
</dbReference>
<keyword evidence="1" id="KW-1133">Transmembrane helix</keyword>
<dbReference type="Pfam" id="PF07963">
    <property type="entry name" value="N_methyl"/>
    <property type="match status" value="1"/>
</dbReference>
<evidence type="ECO:0000256" key="1">
    <source>
        <dbReference type="SAM" id="Phobius"/>
    </source>
</evidence>
<dbReference type="EMBL" id="VSSQ01015314">
    <property type="protein sequence ID" value="MPM55528.1"/>
    <property type="molecule type" value="Genomic_DNA"/>
</dbReference>
<keyword evidence="1" id="KW-0472">Membrane</keyword>
<protein>
    <recommendedName>
        <fullName evidence="3">General secretion pathway GspH domain-containing protein</fullName>
    </recommendedName>
</protein>
<sequence>MFRLRRRHCFTLIEMVVVITIMMLVLGLAATYLRSNRTQANLDGALREFELFCAKIRARVLQDGVERKLVFNPETREFQARALISDVGGPVCRADDLDDSEAPVITEVLEEEDELALSGRDEGPENRAWKFPETLQIDYRMDGLNALFEGEDLELWRYRRDGTAQLNQPLVVYLGDSARSITVSEFSGLVRVEDRDITLDNAL</sequence>
<keyword evidence="1" id="KW-0812">Transmembrane</keyword>
<dbReference type="InterPro" id="IPR012902">
    <property type="entry name" value="N_methyl_site"/>
</dbReference>
<gene>
    <name evidence="2" type="ORF">SDC9_102325</name>
</gene>
<accession>A0A645ARY9</accession>
<comment type="caution">
    <text evidence="2">The sequence shown here is derived from an EMBL/GenBank/DDBJ whole genome shotgun (WGS) entry which is preliminary data.</text>
</comment>
<dbReference type="SUPFAM" id="SSF54523">
    <property type="entry name" value="Pili subunits"/>
    <property type="match status" value="1"/>
</dbReference>